<organism evidence="5 6">
    <name type="scientific">Punica granatum</name>
    <name type="common">Pomegranate</name>
    <dbReference type="NCBI Taxonomy" id="22663"/>
    <lineage>
        <taxon>Eukaryota</taxon>
        <taxon>Viridiplantae</taxon>
        <taxon>Streptophyta</taxon>
        <taxon>Embryophyta</taxon>
        <taxon>Tracheophyta</taxon>
        <taxon>Spermatophyta</taxon>
        <taxon>Magnoliopsida</taxon>
        <taxon>eudicotyledons</taxon>
        <taxon>Gunneridae</taxon>
        <taxon>Pentapetalae</taxon>
        <taxon>rosids</taxon>
        <taxon>malvids</taxon>
        <taxon>Myrtales</taxon>
        <taxon>Lythraceae</taxon>
        <taxon>Punica</taxon>
    </lineage>
</organism>
<dbReference type="AlphaFoldDB" id="A0A2I0IZ93"/>
<dbReference type="SUPFAM" id="SSF52266">
    <property type="entry name" value="SGNH hydrolase"/>
    <property type="match status" value="1"/>
</dbReference>
<dbReference type="GO" id="GO:0016042">
    <property type="term" value="P:lipid catabolic process"/>
    <property type="evidence" value="ECO:0007669"/>
    <property type="project" value="UniProtKB-KW"/>
</dbReference>
<dbReference type="Gene3D" id="3.40.50.1110">
    <property type="entry name" value="SGNH hydrolase"/>
    <property type="match status" value="1"/>
</dbReference>
<dbReference type="InterPro" id="IPR036514">
    <property type="entry name" value="SGNH_hydro_sf"/>
</dbReference>
<dbReference type="PANTHER" id="PTHR46020:SF32">
    <property type="entry name" value="GDSL ESTERASE_LIPASE"/>
    <property type="match status" value="1"/>
</dbReference>
<dbReference type="Proteomes" id="UP000233551">
    <property type="component" value="Unassembled WGS sequence"/>
</dbReference>
<evidence type="ECO:0000256" key="1">
    <source>
        <dbReference type="ARBA" id="ARBA00008668"/>
    </source>
</evidence>
<reference evidence="5 6" key="1">
    <citation type="submission" date="2017-11" db="EMBL/GenBank/DDBJ databases">
        <title>De-novo sequencing of pomegranate (Punica granatum L.) genome.</title>
        <authorList>
            <person name="Akparov Z."/>
            <person name="Amiraslanov A."/>
            <person name="Hajiyeva S."/>
            <person name="Abbasov M."/>
            <person name="Kaur K."/>
            <person name="Hamwieh A."/>
            <person name="Solovyev V."/>
            <person name="Salamov A."/>
            <person name="Braich B."/>
            <person name="Kosarev P."/>
            <person name="Mahmoud A."/>
            <person name="Hajiyev E."/>
            <person name="Babayeva S."/>
            <person name="Izzatullayeva V."/>
            <person name="Mammadov A."/>
            <person name="Mammadov A."/>
            <person name="Sharifova S."/>
            <person name="Ojaghi J."/>
            <person name="Eynullazada K."/>
            <person name="Bayramov B."/>
            <person name="Abdulazimova A."/>
            <person name="Shahmuradov I."/>
        </authorList>
    </citation>
    <scope>NUCLEOTIDE SEQUENCE [LARGE SCALE GENOMIC DNA]</scope>
    <source>
        <strain evidence="6">cv. AG2017</strain>
        <tissue evidence="5">Leaf</tissue>
    </source>
</reference>
<protein>
    <recommendedName>
        <fullName evidence="7">GDSL esterase/lipase At5g03610-like</fullName>
    </recommendedName>
</protein>
<dbReference type="EMBL" id="PGOL01002250">
    <property type="protein sequence ID" value="PKI49319.1"/>
    <property type="molecule type" value="Genomic_DNA"/>
</dbReference>
<evidence type="ECO:0008006" key="7">
    <source>
        <dbReference type="Google" id="ProtNLM"/>
    </source>
</evidence>
<dbReference type="STRING" id="22663.A0A2I0IZ93"/>
<evidence type="ECO:0000256" key="4">
    <source>
        <dbReference type="ARBA" id="ARBA00023098"/>
    </source>
</evidence>
<evidence type="ECO:0000256" key="2">
    <source>
        <dbReference type="ARBA" id="ARBA00022801"/>
    </source>
</evidence>
<comment type="caution">
    <text evidence="5">The sequence shown here is derived from an EMBL/GenBank/DDBJ whole genome shotgun (WGS) entry which is preliminary data.</text>
</comment>
<name>A0A2I0IZ93_PUNGR</name>
<sequence>MARFIERLLRTCAAKTLGLKSPIPYELRKLNPEYLEYGMNFAYGGTGVFDTLAPYPNMTAQITLFEQLLKDNTFSAADVNSSATLVTLSGNDYSYYIARNGTPGPAFITAVVVQLGVNLRRLYELGARKVVVAALQPVGCLPSNTAATSFQKCNETVNSLVGLHNQLLYKAVADLNNQTASSTFVIADLYSSFIAVLNGTGNSEFENPLKPCCAGTSQDFNCGSTDGNGTKMYTVCEDPESSFFWDLNHPTQAGWRAVYSNLSATLGQL</sequence>
<dbReference type="InterPro" id="IPR001087">
    <property type="entry name" value="GDSL"/>
</dbReference>
<evidence type="ECO:0000256" key="3">
    <source>
        <dbReference type="ARBA" id="ARBA00022963"/>
    </source>
</evidence>
<keyword evidence="6" id="KW-1185">Reference proteome</keyword>
<keyword evidence="4" id="KW-0443">Lipid metabolism</keyword>
<keyword evidence="2" id="KW-0378">Hydrolase</keyword>
<accession>A0A2I0IZ93</accession>
<evidence type="ECO:0000313" key="5">
    <source>
        <dbReference type="EMBL" id="PKI49319.1"/>
    </source>
</evidence>
<dbReference type="GO" id="GO:0016788">
    <property type="term" value="F:hydrolase activity, acting on ester bonds"/>
    <property type="evidence" value="ECO:0007669"/>
    <property type="project" value="InterPro"/>
</dbReference>
<keyword evidence="3" id="KW-0442">Lipid degradation</keyword>
<comment type="similarity">
    <text evidence="1">Belongs to the 'GDSL' lipolytic enzyme family.</text>
</comment>
<gene>
    <name evidence="5" type="ORF">CRG98_030247</name>
</gene>
<evidence type="ECO:0000313" key="6">
    <source>
        <dbReference type="Proteomes" id="UP000233551"/>
    </source>
</evidence>
<proteinExistence type="inferred from homology"/>
<dbReference type="PANTHER" id="PTHR46020">
    <property type="entry name" value="OSJNBB0059K02.9 PROTEIN"/>
    <property type="match status" value="1"/>
</dbReference>
<dbReference type="Pfam" id="PF00657">
    <property type="entry name" value="Lipase_GDSL"/>
    <property type="match status" value="1"/>
</dbReference>